<sequence length="265" mass="28551">MKQYLLTFVAMLLIAMLSAQPFIVPIGRNPGIGTYSRHFQDVMTAWTNPAGLSCLPLLTAGIYAENRFLLKATPLYVAMIAVPVHTGAFGLSLARFGNTAYHQQKISAAYGLPLGRKIGIGLQLNYEAIAVQGFGTSGMPGFDAGLLWHMNEKLHTGLHVLRSAYMPVVYSAGVGFEASPDFLLTAEVMGTGTNDIYIKAATYYRIVQSLALQLGVASRPPYNNAAVIFHVHALQIAVAASFHPQLGITPSTTLIWQLSSQPVAE</sequence>
<protein>
    <submittedName>
        <fullName evidence="2">Uncharacterized protein</fullName>
    </submittedName>
</protein>
<dbReference type="Proteomes" id="UP000240971">
    <property type="component" value="Unassembled WGS sequence"/>
</dbReference>
<dbReference type="EMBL" id="PYAW01000002">
    <property type="protein sequence ID" value="PSL47474.1"/>
    <property type="molecule type" value="Genomic_DNA"/>
</dbReference>
<comment type="caution">
    <text evidence="2">The sequence shown here is derived from an EMBL/GenBank/DDBJ whole genome shotgun (WGS) entry which is preliminary data.</text>
</comment>
<reference evidence="2 3" key="1">
    <citation type="submission" date="2018-03" db="EMBL/GenBank/DDBJ databases">
        <title>Genomic Encyclopedia of Archaeal and Bacterial Type Strains, Phase II (KMG-II): from individual species to whole genera.</title>
        <authorList>
            <person name="Goeker M."/>
        </authorList>
    </citation>
    <scope>NUCLEOTIDE SEQUENCE [LARGE SCALE GENOMIC DNA]</scope>
    <source>
        <strain evidence="2 3">DSM 24859</strain>
    </source>
</reference>
<evidence type="ECO:0000313" key="3">
    <source>
        <dbReference type="Proteomes" id="UP000240971"/>
    </source>
</evidence>
<proteinExistence type="predicted"/>
<feature type="transmembrane region" description="Helical" evidence="1">
    <location>
        <begin position="43"/>
        <end position="63"/>
    </location>
</feature>
<dbReference type="AlphaFoldDB" id="A0A2P8HMP4"/>
<name>A0A2P8HMP4_CHINA</name>
<organism evidence="2 3">
    <name type="scientific">Chitinophaga niastensis</name>
    <dbReference type="NCBI Taxonomy" id="536980"/>
    <lineage>
        <taxon>Bacteria</taxon>
        <taxon>Pseudomonadati</taxon>
        <taxon>Bacteroidota</taxon>
        <taxon>Chitinophagia</taxon>
        <taxon>Chitinophagales</taxon>
        <taxon>Chitinophagaceae</taxon>
        <taxon>Chitinophaga</taxon>
    </lineage>
</organism>
<gene>
    <name evidence="2" type="ORF">CLV51_102322</name>
</gene>
<feature type="transmembrane region" description="Helical" evidence="1">
    <location>
        <begin position="75"/>
        <end position="97"/>
    </location>
</feature>
<accession>A0A2P8HMP4</accession>
<keyword evidence="1" id="KW-1133">Transmembrane helix</keyword>
<keyword evidence="1" id="KW-0812">Transmembrane</keyword>
<evidence type="ECO:0000313" key="2">
    <source>
        <dbReference type="EMBL" id="PSL47474.1"/>
    </source>
</evidence>
<dbReference type="OrthoDB" id="664260at2"/>
<keyword evidence="1" id="KW-0472">Membrane</keyword>
<dbReference type="RefSeq" id="WP_106527922.1">
    <property type="nucleotide sequence ID" value="NZ_PYAW01000002.1"/>
</dbReference>
<evidence type="ECO:0000256" key="1">
    <source>
        <dbReference type="SAM" id="Phobius"/>
    </source>
</evidence>
<keyword evidence="3" id="KW-1185">Reference proteome</keyword>